<gene>
    <name evidence="1" type="ORF">PFL603g_01753</name>
</gene>
<name>A0A120G1Z6_PSEFL</name>
<dbReference type="PATRIC" id="fig|294.195.peg.1858"/>
<comment type="caution">
    <text evidence="1">The sequence shown here is derived from an EMBL/GenBank/DDBJ whole genome shotgun (WGS) entry which is preliminary data.</text>
</comment>
<dbReference type="EMBL" id="LCYC01000018">
    <property type="protein sequence ID" value="KWV78596.1"/>
    <property type="molecule type" value="Genomic_DNA"/>
</dbReference>
<dbReference type="RefSeq" id="WP_060765870.1">
    <property type="nucleotide sequence ID" value="NZ_LCYC01000018.1"/>
</dbReference>
<dbReference type="Proteomes" id="UP000063434">
    <property type="component" value="Unassembled WGS sequence"/>
</dbReference>
<accession>A0A120G1Z6</accession>
<sequence length="159" mass="17674">MSQSLTTAIAAMRDAVEHDSPTMFWTEAMQHVSVLLEHVQNSSSATESLHFARVATTESRLPDAMQHLHQVLNCLHAQASEHVIRLADLLVAYEAALLVKPFLWLEIGCNRVVGWMVTVYDKTGGTERVVVQTQGVNADETCQWATLHLQALTKESDHV</sequence>
<proteinExistence type="predicted"/>
<evidence type="ECO:0000313" key="1">
    <source>
        <dbReference type="EMBL" id="KWV78596.1"/>
    </source>
</evidence>
<protein>
    <submittedName>
        <fullName evidence="1">Uncharacterized protein</fullName>
    </submittedName>
</protein>
<reference evidence="1 2" key="1">
    <citation type="submission" date="2015-05" db="EMBL/GenBank/DDBJ databases">
        <title>A genomic and transcriptomic approach to investigate the blue pigment phenotype in Pseudomonas fluorescens.</title>
        <authorList>
            <person name="Andreani N.A."/>
            <person name="Cardazzo B."/>
        </authorList>
    </citation>
    <scope>NUCLEOTIDE SEQUENCE [LARGE SCALE GENOMIC DNA]</scope>
    <source>
        <strain evidence="1 2">Ps_40</strain>
    </source>
</reference>
<evidence type="ECO:0000313" key="2">
    <source>
        <dbReference type="Proteomes" id="UP000063434"/>
    </source>
</evidence>
<dbReference type="AlphaFoldDB" id="A0A120G1Z6"/>
<organism evidence="1 2">
    <name type="scientific">Pseudomonas fluorescens</name>
    <dbReference type="NCBI Taxonomy" id="294"/>
    <lineage>
        <taxon>Bacteria</taxon>
        <taxon>Pseudomonadati</taxon>
        <taxon>Pseudomonadota</taxon>
        <taxon>Gammaproteobacteria</taxon>
        <taxon>Pseudomonadales</taxon>
        <taxon>Pseudomonadaceae</taxon>
        <taxon>Pseudomonas</taxon>
    </lineage>
</organism>